<dbReference type="GO" id="GO:0008168">
    <property type="term" value="F:methyltransferase activity"/>
    <property type="evidence" value="ECO:0007669"/>
    <property type="project" value="UniProtKB-KW"/>
</dbReference>
<dbReference type="PANTHER" id="PTHR43861:SF3">
    <property type="entry name" value="PUTATIVE (AFU_ORTHOLOGUE AFUA_2G14390)-RELATED"/>
    <property type="match status" value="1"/>
</dbReference>
<dbReference type="GO" id="GO:0032259">
    <property type="term" value="P:methylation"/>
    <property type="evidence" value="ECO:0007669"/>
    <property type="project" value="UniProtKB-KW"/>
</dbReference>
<proteinExistence type="predicted"/>
<dbReference type="AlphaFoldDB" id="A0A9D6V396"/>
<dbReference type="PANTHER" id="PTHR43861">
    <property type="entry name" value="TRANS-ACONITATE 2-METHYLTRANSFERASE-RELATED"/>
    <property type="match status" value="1"/>
</dbReference>
<keyword evidence="1" id="KW-0808">Transferase</keyword>
<dbReference type="InterPro" id="IPR029063">
    <property type="entry name" value="SAM-dependent_MTases_sf"/>
</dbReference>
<evidence type="ECO:0000256" key="1">
    <source>
        <dbReference type="ARBA" id="ARBA00022679"/>
    </source>
</evidence>
<keyword evidence="2" id="KW-0489">Methyltransferase</keyword>
<dbReference type="SUPFAM" id="SSF53335">
    <property type="entry name" value="S-adenosyl-L-methionine-dependent methyltransferases"/>
    <property type="match status" value="1"/>
</dbReference>
<reference evidence="2" key="1">
    <citation type="submission" date="2020-07" db="EMBL/GenBank/DDBJ databases">
        <title>Huge and variable diversity of episymbiotic CPR bacteria and DPANN archaea in groundwater ecosystems.</title>
        <authorList>
            <person name="He C.Y."/>
            <person name="Keren R."/>
            <person name="Whittaker M."/>
            <person name="Farag I.F."/>
            <person name="Doudna J."/>
            <person name="Cate J.H.D."/>
            <person name="Banfield J.F."/>
        </authorList>
    </citation>
    <scope>NUCLEOTIDE SEQUENCE</scope>
    <source>
        <strain evidence="2">NC_groundwater_1664_Pr3_B-0.1um_52_9</strain>
    </source>
</reference>
<comment type="caution">
    <text evidence="2">The sequence shown here is derived from an EMBL/GenBank/DDBJ whole genome shotgun (WGS) entry which is preliminary data.</text>
</comment>
<dbReference type="Proteomes" id="UP000807825">
    <property type="component" value="Unassembled WGS sequence"/>
</dbReference>
<name>A0A9D6V396_9BACT</name>
<organism evidence="2 3">
    <name type="scientific">Desulfomonile tiedjei</name>
    <dbReference type="NCBI Taxonomy" id="2358"/>
    <lineage>
        <taxon>Bacteria</taxon>
        <taxon>Pseudomonadati</taxon>
        <taxon>Thermodesulfobacteriota</taxon>
        <taxon>Desulfomonilia</taxon>
        <taxon>Desulfomonilales</taxon>
        <taxon>Desulfomonilaceae</taxon>
        <taxon>Desulfomonile</taxon>
    </lineage>
</organism>
<dbReference type="Pfam" id="PF13489">
    <property type="entry name" value="Methyltransf_23"/>
    <property type="match status" value="1"/>
</dbReference>
<accession>A0A9D6V396</accession>
<dbReference type="Gene3D" id="3.40.50.150">
    <property type="entry name" value="Vaccinia Virus protein VP39"/>
    <property type="match status" value="1"/>
</dbReference>
<sequence>MTTPQCSERVYINQGNLPLLDMIPDGTGTRALDCGCGGGDNAKIMMSRGWEVSGVTVSENERSLASDYCEKVYVFDLNHGIPEEAGSGYDLVLMSHILEHLINPDQLLQDAKRVLNRAGVIAVALPNVLYYSQRIKFLLGRFEYQEGGIMDRTHLRFYTFTSGSRLLCRNGYSVLRSGVHGNFPLWKLRRLLSKRFEQSLNRLACSFSPNLFGLQSLYVASPIPENAE</sequence>
<evidence type="ECO:0000313" key="3">
    <source>
        <dbReference type="Proteomes" id="UP000807825"/>
    </source>
</evidence>
<evidence type="ECO:0000313" key="2">
    <source>
        <dbReference type="EMBL" id="MBI5249948.1"/>
    </source>
</evidence>
<dbReference type="CDD" id="cd02440">
    <property type="entry name" value="AdoMet_MTases"/>
    <property type="match status" value="1"/>
</dbReference>
<gene>
    <name evidence="2" type="ORF">HY912_10685</name>
</gene>
<protein>
    <submittedName>
        <fullName evidence="2">Class I SAM-dependent methyltransferase</fullName>
    </submittedName>
</protein>
<dbReference type="EMBL" id="JACRDE010000290">
    <property type="protein sequence ID" value="MBI5249948.1"/>
    <property type="molecule type" value="Genomic_DNA"/>
</dbReference>